<dbReference type="GO" id="GO:0003723">
    <property type="term" value="F:RNA binding"/>
    <property type="evidence" value="ECO:0007669"/>
    <property type="project" value="UniProtKB-UniRule"/>
</dbReference>
<dbReference type="CDD" id="cd04459">
    <property type="entry name" value="Rho_CSD"/>
    <property type="match status" value="1"/>
</dbReference>
<feature type="binding site" evidence="9">
    <location>
        <begin position="241"/>
        <end position="246"/>
    </location>
    <ligand>
        <name>ATP</name>
        <dbReference type="ChEBI" id="CHEBI:30616"/>
    </ligand>
</feature>
<dbReference type="GO" id="GO:0005524">
    <property type="term" value="F:ATP binding"/>
    <property type="evidence" value="ECO:0007669"/>
    <property type="project" value="UniProtKB-UniRule"/>
</dbReference>
<comment type="caution">
    <text evidence="14">The sequence shown here is derived from an EMBL/GenBank/DDBJ whole genome shotgun (WGS) entry which is preliminary data.</text>
</comment>
<evidence type="ECO:0000256" key="5">
    <source>
        <dbReference type="ARBA" id="ARBA00022840"/>
    </source>
</evidence>
<dbReference type="InterPro" id="IPR011129">
    <property type="entry name" value="CSD"/>
</dbReference>
<dbReference type="NCBIfam" id="TIGR00767">
    <property type="entry name" value="rho"/>
    <property type="match status" value="1"/>
</dbReference>
<dbReference type="InterPro" id="IPR012340">
    <property type="entry name" value="NA-bd_OB-fold"/>
</dbReference>
<dbReference type="CDD" id="cd01128">
    <property type="entry name" value="rho_factor_C"/>
    <property type="match status" value="1"/>
</dbReference>
<dbReference type="SUPFAM" id="SSF52540">
    <property type="entry name" value="P-loop containing nucleoside triphosphate hydrolases"/>
    <property type="match status" value="1"/>
</dbReference>
<dbReference type="Pfam" id="PF07497">
    <property type="entry name" value="Rho_RNA_bind"/>
    <property type="match status" value="1"/>
</dbReference>
<dbReference type="EMBL" id="MEUT01000043">
    <property type="protein sequence ID" value="OGC49945.1"/>
    <property type="molecule type" value="Genomic_DNA"/>
</dbReference>
<reference evidence="14 15" key="1">
    <citation type="journal article" date="2016" name="Nat. Commun.">
        <title>Thousands of microbial genomes shed light on interconnected biogeochemical processes in an aquifer system.</title>
        <authorList>
            <person name="Anantharaman K."/>
            <person name="Brown C.T."/>
            <person name="Hug L.A."/>
            <person name="Sharon I."/>
            <person name="Castelle C.J."/>
            <person name="Probst A.J."/>
            <person name="Thomas B.C."/>
            <person name="Singh A."/>
            <person name="Wilkins M.J."/>
            <person name="Karaoz U."/>
            <person name="Brodie E.L."/>
            <person name="Williams K.H."/>
            <person name="Hubbard S.S."/>
            <person name="Banfield J.F."/>
        </authorList>
    </citation>
    <scope>NUCLEOTIDE SEQUENCE [LARGE SCALE GENOMIC DNA]</scope>
</reference>
<dbReference type="HAMAP" id="MF_01884">
    <property type="entry name" value="Rho"/>
    <property type="match status" value="1"/>
</dbReference>
<evidence type="ECO:0000256" key="2">
    <source>
        <dbReference type="ARBA" id="ARBA00022741"/>
    </source>
</evidence>
<comment type="subunit">
    <text evidence="9">Homohexamer. The homohexamer assembles into an open ring structure.</text>
</comment>
<feature type="binding site" evidence="9">
    <location>
        <begin position="229"/>
        <end position="234"/>
    </location>
    <ligand>
        <name>ATP</name>
        <dbReference type="ChEBI" id="CHEBI:30616"/>
    </ligand>
</feature>
<dbReference type="EC" id="3.6.4.-" evidence="9 10"/>
<sequence length="480" mass="52876">MPSSTNQNTQDSGGSVKNSPSNIYDVRTRSRGSSGQAADRKSTDTISDISSQTVHSGGSGIGSGSSSSGGSVSASSGGNGHNGHGSHSQSAQNGVSGNEYYNQESNYYTGETIQVKGILELLPDYGVLRQDEQPLENLPKDVYISQSQIKRFSLRMGDLVTGLARHPKEGERYLSLLKVEKVDGMDPEEAKKRPLFSKLTAIFPNDWIKLETTSDILTTRLIDLVSPIGKGQRAMIVAPPKAGKTWLLKDIANGISTNYPEIDLMVALIGERPEEVTDMKRNVKGDVYASNFDEKAEDQTRVAEMTLERAKRLAEKGNDVVILMDSLTRLARAYNMVVPPSGRTLTGGFDPSALYPAKHFFGAARNFEEGGSLTIIATALVDTGSRMDDVIFEEFKGTGNMELRLDRQLAERRIYPSIDIKSSSTRHEEHLYNKETLDSVYKLRRMIDLLDDKESTELVLERMRKAKTNKDFLLSLHKPS</sequence>
<keyword evidence="8 9" id="KW-0804">Transcription</keyword>
<evidence type="ECO:0000256" key="10">
    <source>
        <dbReference type="NCBIfam" id="TIGR00767"/>
    </source>
</evidence>
<evidence type="ECO:0000256" key="9">
    <source>
        <dbReference type="HAMAP-Rule" id="MF_01884"/>
    </source>
</evidence>
<dbReference type="STRING" id="1802610.A2W32_05230"/>
<dbReference type="InterPro" id="IPR000194">
    <property type="entry name" value="ATPase_F1/V1/A1_a/bsu_nucl-bd"/>
</dbReference>
<dbReference type="InterPro" id="IPR027417">
    <property type="entry name" value="P-loop_NTPase"/>
</dbReference>
<feature type="compositionally biased region" description="Polar residues" evidence="12">
    <location>
        <begin position="1"/>
        <end position="22"/>
    </location>
</feature>
<feature type="compositionally biased region" description="Low complexity" evidence="12">
    <location>
        <begin position="44"/>
        <end position="56"/>
    </location>
</feature>
<dbReference type="GO" id="GO:0008186">
    <property type="term" value="F:ATP-dependent activity, acting on RNA"/>
    <property type="evidence" value="ECO:0007669"/>
    <property type="project" value="UniProtKB-UniRule"/>
</dbReference>
<organism evidence="14 15">
    <name type="scientific">candidate division WWE3 bacterium RBG_16_37_10</name>
    <dbReference type="NCBI Taxonomy" id="1802610"/>
    <lineage>
        <taxon>Bacteria</taxon>
        <taxon>Katanobacteria</taxon>
    </lineage>
</organism>
<evidence type="ECO:0000256" key="8">
    <source>
        <dbReference type="ARBA" id="ARBA00023163"/>
    </source>
</evidence>
<dbReference type="PROSITE" id="PS51856">
    <property type="entry name" value="RHO_RNA_BD"/>
    <property type="match status" value="1"/>
</dbReference>
<dbReference type="Gene3D" id="3.40.50.300">
    <property type="entry name" value="P-loop containing nucleotide triphosphate hydrolases"/>
    <property type="match status" value="1"/>
</dbReference>
<dbReference type="Proteomes" id="UP000177371">
    <property type="component" value="Unassembled WGS sequence"/>
</dbReference>
<evidence type="ECO:0000256" key="3">
    <source>
        <dbReference type="ARBA" id="ARBA00022801"/>
    </source>
</evidence>
<feature type="region of interest" description="Disordered" evidence="12">
    <location>
        <begin position="1"/>
        <end position="98"/>
    </location>
</feature>
<keyword evidence="4 9" id="KW-0347">Helicase</keyword>
<name>A0A1F4UY97_UNCKA</name>
<dbReference type="InterPro" id="IPR041703">
    <property type="entry name" value="Rho_factor_ATP-bd"/>
</dbReference>
<dbReference type="GO" id="GO:0016787">
    <property type="term" value="F:hydrolase activity"/>
    <property type="evidence" value="ECO:0007669"/>
    <property type="project" value="UniProtKB-KW"/>
</dbReference>
<dbReference type="PANTHER" id="PTHR46425">
    <property type="entry name" value="TRANSCRIPTION TERMINATION FACTOR RHO"/>
    <property type="match status" value="1"/>
</dbReference>
<feature type="domain" description="Rho RNA-BD" evidence="13">
    <location>
        <begin position="112"/>
        <end position="186"/>
    </location>
</feature>
<gene>
    <name evidence="9" type="primary">rho</name>
    <name evidence="14" type="ORF">A2W32_05230</name>
</gene>
<evidence type="ECO:0000256" key="12">
    <source>
        <dbReference type="SAM" id="MobiDB-lite"/>
    </source>
</evidence>
<keyword evidence="2 9" id="KW-0547">Nucleotide-binding</keyword>
<dbReference type="Pfam" id="PF00006">
    <property type="entry name" value="ATP-synt_ab"/>
    <property type="match status" value="1"/>
</dbReference>
<evidence type="ECO:0000256" key="7">
    <source>
        <dbReference type="ARBA" id="ARBA00023015"/>
    </source>
</evidence>
<comment type="caution">
    <text evidence="9">Lacks conserved residue(s) required for the propagation of feature annotation.</text>
</comment>
<comment type="function">
    <text evidence="9">Facilitates transcription termination by a mechanism that involves Rho binding to the nascent RNA, activation of Rho's RNA-dependent ATPase activity, and release of the mRNA from the DNA template.</text>
</comment>
<evidence type="ECO:0000313" key="15">
    <source>
        <dbReference type="Proteomes" id="UP000177371"/>
    </source>
</evidence>
<dbReference type="InterPro" id="IPR003593">
    <property type="entry name" value="AAA+_ATPase"/>
</dbReference>
<protein>
    <recommendedName>
        <fullName evidence="9 10">Transcription termination factor Rho</fullName>
        <ecNumber evidence="9 10">3.6.4.-</ecNumber>
    </recommendedName>
    <alternativeName>
        <fullName evidence="9">ATP-dependent helicase Rho</fullName>
    </alternativeName>
</protein>
<keyword evidence="6 9" id="KW-0694">RNA-binding</keyword>
<dbReference type="Gene3D" id="2.40.50.140">
    <property type="entry name" value="Nucleic acid-binding proteins"/>
    <property type="match status" value="1"/>
</dbReference>
<accession>A0A1F4UY97</accession>
<evidence type="ECO:0000256" key="11">
    <source>
        <dbReference type="PROSITE-ProRule" id="PRU01203"/>
    </source>
</evidence>
<evidence type="ECO:0000256" key="4">
    <source>
        <dbReference type="ARBA" id="ARBA00022806"/>
    </source>
</evidence>
<dbReference type="GO" id="GO:0006353">
    <property type="term" value="P:DNA-templated transcription termination"/>
    <property type="evidence" value="ECO:0007669"/>
    <property type="project" value="UniProtKB-UniRule"/>
</dbReference>
<keyword evidence="3 9" id="KW-0378">Hydrolase</keyword>
<dbReference type="InterPro" id="IPR011113">
    <property type="entry name" value="Rho_RNA-bd"/>
</dbReference>
<keyword evidence="7 9" id="KW-0805">Transcription regulation</keyword>
<dbReference type="SMART" id="SM00382">
    <property type="entry name" value="AAA"/>
    <property type="match status" value="1"/>
</dbReference>
<evidence type="ECO:0000256" key="1">
    <source>
        <dbReference type="ARBA" id="ARBA00022472"/>
    </source>
</evidence>
<proteinExistence type="inferred from homology"/>
<keyword evidence="1 9" id="KW-0806">Transcription termination</keyword>
<evidence type="ECO:0000256" key="6">
    <source>
        <dbReference type="ARBA" id="ARBA00022884"/>
    </source>
</evidence>
<feature type="binding site" evidence="9">
    <location>
        <position position="272"/>
    </location>
    <ligand>
        <name>ATP</name>
        <dbReference type="ChEBI" id="CHEBI:30616"/>
    </ligand>
</feature>
<dbReference type="SMART" id="SM00357">
    <property type="entry name" value="CSP"/>
    <property type="match status" value="1"/>
</dbReference>
<evidence type="ECO:0000259" key="13">
    <source>
        <dbReference type="PROSITE" id="PS51856"/>
    </source>
</evidence>
<dbReference type="GO" id="GO:0004386">
    <property type="term" value="F:helicase activity"/>
    <property type="evidence" value="ECO:0007669"/>
    <property type="project" value="UniProtKB-UniRule"/>
</dbReference>
<evidence type="ECO:0000313" key="14">
    <source>
        <dbReference type="EMBL" id="OGC49945.1"/>
    </source>
</evidence>
<dbReference type="AlphaFoldDB" id="A0A1F4UY97"/>
<comment type="similarity">
    <text evidence="9 11">Belongs to the Rho family.</text>
</comment>
<dbReference type="PANTHER" id="PTHR46425:SF1">
    <property type="entry name" value="TRANSCRIPTION TERMINATION FACTOR RHO"/>
    <property type="match status" value="1"/>
</dbReference>
<dbReference type="NCBIfam" id="NF006886">
    <property type="entry name" value="PRK09376.1"/>
    <property type="match status" value="1"/>
</dbReference>
<dbReference type="InterPro" id="IPR004665">
    <property type="entry name" value="Term_rho"/>
</dbReference>
<dbReference type="SUPFAM" id="SSF50249">
    <property type="entry name" value="Nucleic acid-binding proteins"/>
    <property type="match status" value="1"/>
</dbReference>
<keyword evidence="5 9" id="KW-0067">ATP-binding</keyword>
<feature type="compositionally biased region" description="Low complexity" evidence="12">
    <location>
        <begin position="64"/>
        <end position="76"/>
    </location>
</feature>